<protein>
    <submittedName>
        <fullName evidence="2">Uncharacterized protein</fullName>
    </submittedName>
</protein>
<organism evidence="2 3">
    <name type="scientific">Pristionchus entomophagus</name>
    <dbReference type="NCBI Taxonomy" id="358040"/>
    <lineage>
        <taxon>Eukaryota</taxon>
        <taxon>Metazoa</taxon>
        <taxon>Ecdysozoa</taxon>
        <taxon>Nematoda</taxon>
        <taxon>Chromadorea</taxon>
        <taxon>Rhabditida</taxon>
        <taxon>Rhabditina</taxon>
        <taxon>Diplogasteromorpha</taxon>
        <taxon>Diplogasteroidea</taxon>
        <taxon>Neodiplogasteridae</taxon>
        <taxon>Pristionchus</taxon>
    </lineage>
</organism>
<reference evidence="2" key="1">
    <citation type="submission" date="2023-10" db="EMBL/GenBank/DDBJ databases">
        <title>Genome assembly of Pristionchus species.</title>
        <authorList>
            <person name="Yoshida K."/>
            <person name="Sommer R.J."/>
        </authorList>
    </citation>
    <scope>NUCLEOTIDE SEQUENCE</scope>
    <source>
        <strain evidence="2">RS0144</strain>
    </source>
</reference>
<feature type="non-terminal residue" evidence="2">
    <location>
        <position position="1"/>
    </location>
</feature>
<evidence type="ECO:0000256" key="1">
    <source>
        <dbReference type="SAM" id="MobiDB-lite"/>
    </source>
</evidence>
<evidence type="ECO:0000313" key="3">
    <source>
        <dbReference type="Proteomes" id="UP001432027"/>
    </source>
</evidence>
<feature type="region of interest" description="Disordered" evidence="1">
    <location>
        <begin position="1"/>
        <end position="31"/>
    </location>
</feature>
<feature type="compositionally biased region" description="Basic and acidic residues" evidence="1">
    <location>
        <begin position="1"/>
        <end position="24"/>
    </location>
</feature>
<gene>
    <name evidence="2" type="ORF">PENTCL1PPCAC_10489</name>
</gene>
<sequence length="69" mass="7652">VHDELGRVALDDGRRVGRREHVNEGGDGGEVGRARVLHRSADHAQSTAVALREVTSQQYSRFMGEKQLQ</sequence>
<accession>A0AAV5T6Y9</accession>
<name>A0AAV5T6Y9_9BILA</name>
<evidence type="ECO:0000313" key="2">
    <source>
        <dbReference type="EMBL" id="GMS88314.1"/>
    </source>
</evidence>
<comment type="caution">
    <text evidence="2">The sequence shown here is derived from an EMBL/GenBank/DDBJ whole genome shotgun (WGS) entry which is preliminary data.</text>
</comment>
<dbReference type="Proteomes" id="UP001432027">
    <property type="component" value="Unassembled WGS sequence"/>
</dbReference>
<proteinExistence type="predicted"/>
<keyword evidence="3" id="KW-1185">Reference proteome</keyword>
<dbReference type="EMBL" id="BTSX01000003">
    <property type="protein sequence ID" value="GMS88314.1"/>
    <property type="molecule type" value="Genomic_DNA"/>
</dbReference>
<dbReference type="AlphaFoldDB" id="A0AAV5T6Y9"/>